<feature type="chain" id="PRO_5043331500" evidence="2">
    <location>
        <begin position="20"/>
        <end position="227"/>
    </location>
</feature>
<comment type="caution">
    <text evidence="4">The sequence shown here is derived from an EMBL/GenBank/DDBJ whole genome shotgun (WGS) entry which is preliminary data.</text>
</comment>
<evidence type="ECO:0000256" key="1">
    <source>
        <dbReference type="SAM" id="MobiDB-lite"/>
    </source>
</evidence>
<feature type="domain" description="DUF4333" evidence="3">
    <location>
        <begin position="164"/>
        <end position="221"/>
    </location>
</feature>
<proteinExistence type="predicted"/>
<evidence type="ECO:0000256" key="2">
    <source>
        <dbReference type="SAM" id="SignalP"/>
    </source>
</evidence>
<reference evidence="4" key="1">
    <citation type="submission" date="2024-01" db="EMBL/GenBank/DDBJ databases">
        <title>Bank of Algae and Cyanobacteria of the Azores (BACA) strain genomes.</title>
        <authorList>
            <person name="Luz R."/>
            <person name="Cordeiro R."/>
            <person name="Fonseca A."/>
            <person name="Goncalves V."/>
        </authorList>
    </citation>
    <scope>NUCLEOTIDE SEQUENCE</scope>
    <source>
        <strain evidence="4">BACA0141</strain>
    </source>
</reference>
<feature type="region of interest" description="Disordered" evidence="1">
    <location>
        <begin position="62"/>
        <end position="81"/>
    </location>
</feature>
<feature type="signal peptide" evidence="2">
    <location>
        <begin position="1"/>
        <end position="19"/>
    </location>
</feature>
<feature type="domain" description="DUF4333" evidence="3">
    <location>
        <begin position="82"/>
        <end position="148"/>
    </location>
</feature>
<feature type="compositionally biased region" description="Low complexity" evidence="1">
    <location>
        <begin position="66"/>
        <end position="81"/>
    </location>
</feature>
<organism evidence="4 5">
    <name type="scientific">Tumidithrix elongata BACA0141</name>
    <dbReference type="NCBI Taxonomy" id="2716417"/>
    <lineage>
        <taxon>Bacteria</taxon>
        <taxon>Bacillati</taxon>
        <taxon>Cyanobacteriota</taxon>
        <taxon>Cyanophyceae</taxon>
        <taxon>Pseudanabaenales</taxon>
        <taxon>Pseudanabaenaceae</taxon>
        <taxon>Tumidithrix</taxon>
        <taxon>Tumidithrix elongata</taxon>
    </lineage>
</organism>
<dbReference type="AlphaFoldDB" id="A0AAW9PQ38"/>
<gene>
    <name evidence="4" type="ORF">V2H45_00925</name>
</gene>
<sequence length="227" mass="23846">MKVSSFVGVLALFTASCLSGCGALPYKYNCSGGGGFSNGSTGDRERAEAEVRKAEAKGMTCQTDFPADSTTQTSTATPATPVASAKTSSKIQVVEKEVKDYLVQNLGVDVAISCPQDIVPAKGKEFDCNATAAEGKFAVAVKLQDAEGNKFDLNTKGLLKLPLLEELIQKNVKEQNNVDVKVNCGGAKIKITKVGDVFTCKVKIPDGTVKDATITVKDEAGGVSWKI</sequence>
<evidence type="ECO:0000313" key="5">
    <source>
        <dbReference type="Proteomes" id="UP001333818"/>
    </source>
</evidence>
<name>A0AAW9PQ38_9CYAN</name>
<dbReference type="InterPro" id="IPR025637">
    <property type="entry name" value="DUF4333"/>
</dbReference>
<keyword evidence="2" id="KW-0732">Signal</keyword>
<dbReference type="Pfam" id="PF14230">
    <property type="entry name" value="DUF4333"/>
    <property type="match status" value="2"/>
</dbReference>
<dbReference type="RefSeq" id="WP_330481720.1">
    <property type="nucleotide sequence ID" value="NZ_JAZBJZ010000002.1"/>
</dbReference>
<dbReference type="EMBL" id="JAZBJZ010000002">
    <property type="protein sequence ID" value="MEE3715302.1"/>
    <property type="molecule type" value="Genomic_DNA"/>
</dbReference>
<protein>
    <submittedName>
        <fullName evidence="4">DUF4333 domain-containing protein</fullName>
    </submittedName>
</protein>
<evidence type="ECO:0000259" key="3">
    <source>
        <dbReference type="Pfam" id="PF14230"/>
    </source>
</evidence>
<accession>A0AAW9PQ38</accession>
<evidence type="ECO:0000313" key="4">
    <source>
        <dbReference type="EMBL" id="MEE3715302.1"/>
    </source>
</evidence>
<dbReference type="PROSITE" id="PS51257">
    <property type="entry name" value="PROKAR_LIPOPROTEIN"/>
    <property type="match status" value="1"/>
</dbReference>
<keyword evidence="5" id="KW-1185">Reference proteome</keyword>
<dbReference type="Proteomes" id="UP001333818">
    <property type="component" value="Unassembled WGS sequence"/>
</dbReference>